<name>A0A553P539_9TELE</name>
<dbReference type="Proteomes" id="UP000316079">
    <property type="component" value="Unassembled WGS sequence"/>
</dbReference>
<reference evidence="1 2" key="1">
    <citation type="journal article" date="2019" name="Sci. Data">
        <title>Hybrid genome assembly and annotation of Danionella translucida.</title>
        <authorList>
            <person name="Kadobianskyi M."/>
            <person name="Schulze L."/>
            <person name="Schuelke M."/>
            <person name="Judkewitz B."/>
        </authorList>
    </citation>
    <scope>NUCLEOTIDE SEQUENCE [LARGE SCALE GENOMIC DNA]</scope>
    <source>
        <strain evidence="1 2">Bolton</strain>
    </source>
</reference>
<protein>
    <submittedName>
        <fullName evidence="1">Uncharacterized protein</fullName>
    </submittedName>
</protein>
<dbReference type="AlphaFoldDB" id="A0A553P539"/>
<dbReference type="EMBL" id="SRMA01026748">
    <property type="protein sequence ID" value="TRY72801.1"/>
    <property type="molecule type" value="Genomic_DNA"/>
</dbReference>
<proteinExistence type="predicted"/>
<comment type="caution">
    <text evidence="1">The sequence shown here is derived from an EMBL/GenBank/DDBJ whole genome shotgun (WGS) entry which is preliminary data.</text>
</comment>
<accession>A0A553P539</accession>
<evidence type="ECO:0000313" key="1">
    <source>
        <dbReference type="EMBL" id="TRY72801.1"/>
    </source>
</evidence>
<gene>
    <name evidence="1" type="ORF">DNTS_009505</name>
</gene>
<evidence type="ECO:0000313" key="2">
    <source>
        <dbReference type="Proteomes" id="UP000316079"/>
    </source>
</evidence>
<organism evidence="1 2">
    <name type="scientific">Danionella cerebrum</name>
    <dbReference type="NCBI Taxonomy" id="2873325"/>
    <lineage>
        <taxon>Eukaryota</taxon>
        <taxon>Metazoa</taxon>
        <taxon>Chordata</taxon>
        <taxon>Craniata</taxon>
        <taxon>Vertebrata</taxon>
        <taxon>Euteleostomi</taxon>
        <taxon>Actinopterygii</taxon>
        <taxon>Neopterygii</taxon>
        <taxon>Teleostei</taxon>
        <taxon>Ostariophysi</taxon>
        <taxon>Cypriniformes</taxon>
        <taxon>Danionidae</taxon>
        <taxon>Danioninae</taxon>
        <taxon>Danionella</taxon>
    </lineage>
</organism>
<keyword evidence="2" id="KW-1185">Reference proteome</keyword>
<sequence length="202" mass="23034">MVDGFTLDCQIINHKAIKECPLEPARKCSLLKENKKASLKSLWGGRGGGKQLDHTAGVSMTSFGLRLESAAFFKRSSAKTEGRRASLREQVWKRDAIFVAKQVENVSGANLVFIWNLTGFKSSDEEKRKFNNRNEFQIMNELEGICHKRSSTGEARLITHHMCFFRTAEEKGTFYGRAVASPCRNFLFNYARLCLNWLVRFL</sequence>